<evidence type="ECO:0000313" key="1">
    <source>
        <dbReference type="EMBL" id="BBY24696.1"/>
    </source>
</evidence>
<organism evidence="1 2">
    <name type="scientific">Mycobacterium stomatepiae</name>
    <dbReference type="NCBI Taxonomy" id="470076"/>
    <lineage>
        <taxon>Bacteria</taxon>
        <taxon>Bacillati</taxon>
        <taxon>Actinomycetota</taxon>
        <taxon>Actinomycetes</taxon>
        <taxon>Mycobacteriales</taxon>
        <taxon>Mycobacteriaceae</taxon>
        <taxon>Mycobacterium</taxon>
        <taxon>Mycobacterium simiae complex</taxon>
    </lineage>
</organism>
<gene>
    <name evidence="1" type="ORF">MSTO_49010</name>
</gene>
<dbReference type="AlphaFoldDB" id="A0A7I7QFG5"/>
<name>A0A7I7QFG5_9MYCO</name>
<proteinExistence type="predicted"/>
<dbReference type="KEGG" id="msto:MSTO_49010"/>
<protein>
    <submittedName>
        <fullName evidence="1">Uncharacterized protein</fullName>
    </submittedName>
</protein>
<dbReference type="EMBL" id="AP022587">
    <property type="protein sequence ID" value="BBY24696.1"/>
    <property type="molecule type" value="Genomic_DNA"/>
</dbReference>
<evidence type="ECO:0000313" key="2">
    <source>
        <dbReference type="Proteomes" id="UP000467130"/>
    </source>
</evidence>
<accession>A0A7I7QFG5</accession>
<keyword evidence="2" id="KW-1185">Reference proteome</keyword>
<reference evidence="1 2" key="1">
    <citation type="journal article" date="2019" name="Emerg. Microbes Infect.">
        <title>Comprehensive subspecies identification of 175 nontuberculous mycobacteria species based on 7547 genomic profiles.</title>
        <authorList>
            <person name="Matsumoto Y."/>
            <person name="Kinjo T."/>
            <person name="Motooka D."/>
            <person name="Nabeya D."/>
            <person name="Jung N."/>
            <person name="Uechi K."/>
            <person name="Horii T."/>
            <person name="Iida T."/>
            <person name="Fujita J."/>
            <person name="Nakamura S."/>
        </authorList>
    </citation>
    <scope>NUCLEOTIDE SEQUENCE [LARGE SCALE GENOMIC DNA]</scope>
    <source>
        <strain evidence="1 2">JCM 17783</strain>
    </source>
</reference>
<dbReference type="Proteomes" id="UP000467130">
    <property type="component" value="Chromosome"/>
</dbReference>
<sequence>MVHLLFGAKATHKTPQVIAGNGGAVLRGAEDTPYGRLAAATDPTSVTNLSSLQA</sequence>